<feature type="transmembrane region" description="Helical" evidence="8">
    <location>
        <begin position="518"/>
        <end position="538"/>
    </location>
</feature>
<dbReference type="AlphaFoldDB" id="A0A2M9BE55"/>
<accession>A0A2M9BE55</accession>
<evidence type="ECO:0000256" key="1">
    <source>
        <dbReference type="ARBA" id="ARBA00004651"/>
    </source>
</evidence>
<dbReference type="EMBL" id="PGEZ01000001">
    <property type="protein sequence ID" value="PJJ56217.1"/>
    <property type="molecule type" value="Genomic_DNA"/>
</dbReference>
<keyword evidence="4 8" id="KW-0812">Transmembrane</keyword>
<dbReference type="Pfam" id="PF03176">
    <property type="entry name" value="MMPL"/>
    <property type="match status" value="2"/>
</dbReference>
<dbReference type="InterPro" id="IPR004869">
    <property type="entry name" value="MMPL_dom"/>
</dbReference>
<feature type="transmembrane region" description="Helical" evidence="8">
    <location>
        <begin position="657"/>
        <end position="676"/>
    </location>
</feature>
<keyword evidence="6 8" id="KW-0472">Membrane</keyword>
<evidence type="ECO:0000256" key="6">
    <source>
        <dbReference type="ARBA" id="ARBA00023136"/>
    </source>
</evidence>
<feature type="transmembrane region" description="Helical" evidence="8">
    <location>
        <begin position="584"/>
        <end position="604"/>
    </location>
</feature>
<evidence type="ECO:0000313" key="10">
    <source>
        <dbReference type="EMBL" id="PJJ56217.1"/>
    </source>
</evidence>
<evidence type="ECO:0000256" key="4">
    <source>
        <dbReference type="ARBA" id="ARBA00022692"/>
    </source>
</evidence>
<evidence type="ECO:0000256" key="7">
    <source>
        <dbReference type="SAM" id="MobiDB-lite"/>
    </source>
</evidence>
<dbReference type="SUPFAM" id="SSF82866">
    <property type="entry name" value="Multidrug efflux transporter AcrB transmembrane domain"/>
    <property type="match status" value="2"/>
</dbReference>
<feature type="domain" description="SSD" evidence="9">
    <location>
        <begin position="196"/>
        <end position="330"/>
    </location>
</feature>
<protein>
    <submittedName>
        <fullName evidence="10">RND superfamily putative drug exporter</fullName>
    </submittedName>
</protein>
<dbReference type="InterPro" id="IPR050545">
    <property type="entry name" value="Mycobact_MmpL"/>
</dbReference>
<feature type="transmembrane region" description="Helical" evidence="8">
    <location>
        <begin position="280"/>
        <end position="301"/>
    </location>
</feature>
<feature type="transmembrane region" description="Helical" evidence="8">
    <location>
        <begin position="545"/>
        <end position="564"/>
    </location>
</feature>
<dbReference type="RefSeq" id="WP_100414319.1">
    <property type="nucleotide sequence ID" value="NZ_PGEZ01000001.1"/>
</dbReference>
<evidence type="ECO:0000256" key="2">
    <source>
        <dbReference type="ARBA" id="ARBA00010157"/>
    </source>
</evidence>
<feature type="transmembrane region" description="Helical" evidence="8">
    <location>
        <begin position="365"/>
        <end position="387"/>
    </location>
</feature>
<proteinExistence type="inferred from homology"/>
<dbReference type="InterPro" id="IPR000731">
    <property type="entry name" value="SSD"/>
</dbReference>
<evidence type="ECO:0000256" key="3">
    <source>
        <dbReference type="ARBA" id="ARBA00022475"/>
    </source>
</evidence>
<comment type="subcellular location">
    <subcellularLocation>
        <location evidence="1">Cell membrane</location>
        <topology evidence="1">Multi-pass membrane protein</topology>
    </subcellularLocation>
</comment>
<evidence type="ECO:0000313" key="11">
    <source>
        <dbReference type="Proteomes" id="UP000230842"/>
    </source>
</evidence>
<dbReference type="OrthoDB" id="7051771at2"/>
<feature type="transmembrane region" description="Helical" evidence="8">
    <location>
        <begin position="12"/>
        <end position="30"/>
    </location>
</feature>
<feature type="transmembrane region" description="Helical" evidence="8">
    <location>
        <begin position="631"/>
        <end position="651"/>
    </location>
</feature>
<feature type="region of interest" description="Disordered" evidence="7">
    <location>
        <begin position="708"/>
        <end position="729"/>
    </location>
</feature>
<keyword evidence="3" id="KW-1003">Cell membrane</keyword>
<feature type="transmembrane region" description="Helical" evidence="8">
    <location>
        <begin position="183"/>
        <end position="216"/>
    </location>
</feature>
<gene>
    <name evidence="10" type="ORF">CLV56_0421</name>
</gene>
<reference evidence="10 11" key="1">
    <citation type="submission" date="2017-11" db="EMBL/GenBank/DDBJ databases">
        <title>Genomic Encyclopedia of Archaeal and Bacterial Type Strains, Phase II (KMG-II): From Individual Species to Whole Genera.</title>
        <authorList>
            <person name="Goeker M."/>
        </authorList>
    </citation>
    <scope>NUCLEOTIDE SEQUENCE [LARGE SCALE GENOMIC DNA]</scope>
    <source>
        <strain evidence="10 11">DSM 27763</strain>
    </source>
</reference>
<keyword evidence="11" id="KW-1185">Reference proteome</keyword>
<evidence type="ECO:0000256" key="8">
    <source>
        <dbReference type="SAM" id="Phobius"/>
    </source>
</evidence>
<comment type="caution">
    <text evidence="10">The sequence shown here is derived from an EMBL/GenBank/DDBJ whole genome shotgun (WGS) entry which is preliminary data.</text>
</comment>
<feature type="transmembrane region" description="Helical" evidence="8">
    <location>
        <begin position="307"/>
        <end position="331"/>
    </location>
</feature>
<sequence>MNRWADIVTRHARAVLGLGLALVVLAGLYGTGVFSSLSDGGFDDPDAESARAAVQTEQAFGHRDPDVVAVYSSDDLTVDDAQFRTAVADVVDGLPADAVTSVTSYLDPGPGALVSDDRHAATVTISLAGSDQDARLEAYDEVAPTLQSDVLETDIAGQWAVFDDVNETVSADIARAEMISMPLVLLLSLVVFGSVVAALMPVGVGMVAVLGAFAVVRLLTTVTDVSVFAINVITLLGLGLAIDYALFVVSRFREELAARTGDDAVAGAVRTTIVTAGRTVLVSGLTVALAMSSLLIFPQTFLRSMAYGGMAAVLVAMVAALTLLPATLMLLGRRIEAGAMPWRRRARRSSTGWARFAHAVMRRPVVGLVLAGTLLIALASPFLQVAWGSVDERVLPADSPARVAAEKLAEVAGQETSSAEVLVEDAAPADVTAYAQSLGAVPGVDEVTPVAGPEQAKATADGTPSLLRVSWEGTSQSEASQCVIDELRSVPAPGEVLIGGPTAQTVDMLDSIGERLPWMAGLIAVTMFALLFVAFGSVVLPIKAILVNIVSISAAFGVVTWIFAEGHLEGLLGFTSTGYLDGTQPILMAAILFGLSMDYEVFLLSRIREEWDATGDNVAAVAAGVQKTGRIITSAALLLAVVIGAFATSGIVFMKMIGVGMLVAVLLDATVVRLVLVPATMRLLGRANWWAPGPMRRWWERYGLREGPSAPVTGSAASSDVEPERILAP</sequence>
<feature type="transmembrane region" description="Helical" evidence="8">
    <location>
        <begin position="228"/>
        <end position="249"/>
    </location>
</feature>
<organism evidence="10 11">
    <name type="scientific">Mumia flava</name>
    <dbReference type="NCBI Taxonomy" id="1348852"/>
    <lineage>
        <taxon>Bacteria</taxon>
        <taxon>Bacillati</taxon>
        <taxon>Actinomycetota</taxon>
        <taxon>Actinomycetes</taxon>
        <taxon>Propionibacteriales</taxon>
        <taxon>Nocardioidaceae</taxon>
        <taxon>Mumia</taxon>
    </lineage>
</organism>
<dbReference type="GO" id="GO:0005886">
    <property type="term" value="C:plasma membrane"/>
    <property type="evidence" value="ECO:0007669"/>
    <property type="project" value="UniProtKB-SubCell"/>
</dbReference>
<evidence type="ECO:0000256" key="5">
    <source>
        <dbReference type="ARBA" id="ARBA00022989"/>
    </source>
</evidence>
<dbReference type="Gene3D" id="1.20.1640.10">
    <property type="entry name" value="Multidrug efflux transporter AcrB transmembrane domain"/>
    <property type="match status" value="2"/>
</dbReference>
<name>A0A2M9BE55_9ACTN</name>
<keyword evidence="5 8" id="KW-1133">Transmembrane helix</keyword>
<dbReference type="PROSITE" id="PS50156">
    <property type="entry name" value="SSD"/>
    <property type="match status" value="1"/>
</dbReference>
<comment type="similarity">
    <text evidence="2">Belongs to the resistance-nodulation-cell division (RND) (TC 2.A.6) family. MmpL subfamily.</text>
</comment>
<dbReference type="PANTHER" id="PTHR33406:SF11">
    <property type="entry name" value="MEMBRANE PROTEIN SCO6666-RELATED"/>
    <property type="match status" value="1"/>
</dbReference>
<dbReference type="Proteomes" id="UP000230842">
    <property type="component" value="Unassembled WGS sequence"/>
</dbReference>
<dbReference type="PANTHER" id="PTHR33406">
    <property type="entry name" value="MEMBRANE PROTEIN MJ1562-RELATED"/>
    <property type="match status" value="1"/>
</dbReference>
<evidence type="ECO:0000259" key="9">
    <source>
        <dbReference type="PROSITE" id="PS50156"/>
    </source>
</evidence>